<evidence type="ECO:0000313" key="4">
    <source>
        <dbReference type="EMBL" id="KAB8223232.1"/>
    </source>
</evidence>
<feature type="repeat" description="ANK" evidence="3">
    <location>
        <begin position="557"/>
        <end position="589"/>
    </location>
</feature>
<name>A0A5N6F093_9EURO</name>
<protein>
    <submittedName>
        <fullName evidence="4">Ankyrin repeat-containing domain protein</fullName>
    </submittedName>
</protein>
<dbReference type="PROSITE" id="PS50297">
    <property type="entry name" value="ANK_REP_REGION"/>
    <property type="match status" value="8"/>
</dbReference>
<feature type="repeat" description="ANK" evidence="3">
    <location>
        <begin position="661"/>
        <end position="693"/>
    </location>
</feature>
<dbReference type="InterPro" id="IPR002110">
    <property type="entry name" value="Ankyrin_rpt"/>
</dbReference>
<dbReference type="InterPro" id="IPR036770">
    <property type="entry name" value="Ankyrin_rpt-contain_sf"/>
</dbReference>
<feature type="repeat" description="ANK" evidence="3">
    <location>
        <begin position="592"/>
        <end position="624"/>
    </location>
</feature>
<feature type="repeat" description="ANK" evidence="3">
    <location>
        <begin position="522"/>
        <end position="554"/>
    </location>
</feature>
<dbReference type="SUPFAM" id="SSF48403">
    <property type="entry name" value="Ankyrin repeat"/>
    <property type="match status" value="3"/>
</dbReference>
<dbReference type="Pfam" id="PF12796">
    <property type="entry name" value="Ank_2"/>
    <property type="match status" value="4"/>
</dbReference>
<dbReference type="Proteomes" id="UP000326799">
    <property type="component" value="Unassembled WGS sequence"/>
</dbReference>
<gene>
    <name evidence="4" type="ORF">BDV33DRAFT_228687</name>
</gene>
<dbReference type="SMART" id="SM00248">
    <property type="entry name" value="ANK"/>
    <property type="match status" value="17"/>
</dbReference>
<dbReference type="PANTHER" id="PTHR23206:SF7">
    <property type="entry name" value="PROTEIN KINASE DOMAIN-CONTAINING PROTEIN"/>
    <property type="match status" value="1"/>
</dbReference>
<keyword evidence="1" id="KW-0677">Repeat</keyword>
<feature type="repeat" description="ANK" evidence="3">
    <location>
        <begin position="961"/>
        <end position="993"/>
    </location>
</feature>
<dbReference type="Pfam" id="PF00023">
    <property type="entry name" value="Ank"/>
    <property type="match status" value="2"/>
</dbReference>
<dbReference type="Gene3D" id="1.25.40.20">
    <property type="entry name" value="Ankyrin repeat-containing domain"/>
    <property type="match status" value="4"/>
</dbReference>
<proteinExistence type="predicted"/>
<dbReference type="EMBL" id="ML733407">
    <property type="protein sequence ID" value="KAB8223232.1"/>
    <property type="molecule type" value="Genomic_DNA"/>
</dbReference>
<evidence type="ECO:0000256" key="3">
    <source>
        <dbReference type="PROSITE-ProRule" id="PRU00023"/>
    </source>
</evidence>
<evidence type="ECO:0000256" key="2">
    <source>
        <dbReference type="ARBA" id="ARBA00023043"/>
    </source>
</evidence>
<feature type="repeat" description="ANK" evidence="3">
    <location>
        <begin position="996"/>
        <end position="1018"/>
    </location>
</feature>
<dbReference type="Pfam" id="PF13637">
    <property type="entry name" value="Ank_4"/>
    <property type="match status" value="1"/>
</dbReference>
<feature type="repeat" description="ANK" evidence="3">
    <location>
        <begin position="373"/>
        <end position="402"/>
    </location>
</feature>
<dbReference type="AlphaFoldDB" id="A0A5N6F093"/>
<keyword evidence="5" id="KW-1185">Reference proteome</keyword>
<evidence type="ECO:0000256" key="1">
    <source>
        <dbReference type="ARBA" id="ARBA00022737"/>
    </source>
</evidence>
<dbReference type="PRINTS" id="PR01415">
    <property type="entry name" value="ANKYRIN"/>
</dbReference>
<reference evidence="4 5" key="1">
    <citation type="submission" date="2019-04" db="EMBL/GenBank/DDBJ databases">
        <title>Fungal friends and foes A comparative genomics study of 23 Aspergillus species from section Flavi.</title>
        <authorList>
            <consortium name="DOE Joint Genome Institute"/>
            <person name="Kjaerbolling I."/>
            <person name="Vesth T.C."/>
            <person name="Frisvad J.C."/>
            <person name="Nybo J.L."/>
            <person name="Theobald S."/>
            <person name="Kildgaard S."/>
            <person name="Petersen T.I."/>
            <person name="Kuo A."/>
            <person name="Sato A."/>
            <person name="Lyhne E.K."/>
            <person name="Kogle M.E."/>
            <person name="Wiebenga A."/>
            <person name="Kun R.S."/>
            <person name="Lubbers R.J."/>
            <person name="Makela M.R."/>
            <person name="Barry K."/>
            <person name="Chovatia M."/>
            <person name="Clum A."/>
            <person name="Daum C."/>
            <person name="Haridas S."/>
            <person name="He G."/>
            <person name="LaButti K."/>
            <person name="Lipzen A."/>
            <person name="Mondo S."/>
            <person name="Pangilinan J."/>
            <person name="Riley R."/>
            <person name="Salamov A."/>
            <person name="Simmons B.A."/>
            <person name="Magnuson J.K."/>
            <person name="Henrissat B."/>
            <person name="Mortensen U.H."/>
            <person name="Larsen T.O."/>
            <person name="De vries R.P."/>
            <person name="Grigoriev I.V."/>
            <person name="Machida M."/>
            <person name="Baker S.E."/>
            <person name="Andersen M.R."/>
        </authorList>
    </citation>
    <scope>NUCLEOTIDE SEQUENCE [LARGE SCALE GENOMIC DNA]</scope>
    <source>
        <strain evidence="4 5">CBS 126849</strain>
    </source>
</reference>
<evidence type="ECO:0000313" key="5">
    <source>
        <dbReference type="Proteomes" id="UP000326799"/>
    </source>
</evidence>
<dbReference type="PANTHER" id="PTHR23206">
    <property type="entry name" value="MASK PROTEIN"/>
    <property type="match status" value="1"/>
</dbReference>
<organism evidence="4 5">
    <name type="scientific">Aspergillus novoparasiticus</name>
    <dbReference type="NCBI Taxonomy" id="986946"/>
    <lineage>
        <taxon>Eukaryota</taxon>
        <taxon>Fungi</taxon>
        <taxon>Dikarya</taxon>
        <taxon>Ascomycota</taxon>
        <taxon>Pezizomycotina</taxon>
        <taxon>Eurotiomycetes</taxon>
        <taxon>Eurotiomycetidae</taxon>
        <taxon>Eurotiales</taxon>
        <taxon>Aspergillaceae</taxon>
        <taxon>Aspergillus</taxon>
        <taxon>Aspergillus subgen. Circumdati</taxon>
    </lineage>
</organism>
<dbReference type="InterPro" id="IPR051631">
    <property type="entry name" value="Ankyrin-KH/SAM_domain"/>
</dbReference>
<accession>A0A5N6F093</accession>
<sequence length="1055" mass="115982">MAFKRGKYHPGSDWAIIQSRKRKRSQMGKDSDVHIRGRKYTREEIEKEIARHVPLGREWCSSDDVLPDYITVCTPRIESTGPLGICRDFLLRDLPWYQCTQEIHTLVSGLLRRHFAPSSPGTSLEISMRELAPQSDSDLPQLHVCPDSHLGSKNNLNTYLPPEDLDIGNSSTKNQRVLQGKSPFSILNVFLQRFAFLSANNRLGQWQFNEVFSCIVEKGGADILLFLCRLKSPLMKVFARKVFCSAVMFGDISLGRKVLQCGVRLQTDDPSQRSHLTDYLSKAIHGRHEAMVELLCKAGIHPEVNNRWSWRDDWDLQLPILHTLLAFGADPERFFIGEVTGFPLINAALNGSLRAVQMLLNRGARVNLYLARYYGTALQAAASQGHLEVAKYLIQHGADTNVPCVMQIEISQYYYSNDEIIPLLTPVQLAAKINNLGLVQILLQHGASPMACPVSAHPDFKHYFSHRAERDWIDTQRYTPQYNTKQMVYTALQYGALNQNMEIAELLLSIGVAPDSRVAPYVGDTPLQMSTRLGNVEMFRLLWSWGADLNAPPAARNGRTAVQGAAESGNLMILLMLRRAGAQINEPAGAKQGMTALQAACFNGNSLIAGILLAQGADLNLGPSSVEGLTAIQAAAAHGDILLVRDLITLGAEVNAPASEGGRTALLAAIEHESLPLLELLVQHGADVNAPGAYGFLSPLSEAASQDWLKGVHFLLEHGANVNDTPFDLAMSDESREYAPEELLSPLGWAITNASVEMIDLLLQHDADVLGTVISDGYDSRSALIHAIHEGSNFEVIDLLLSKVPDLQKHPGWENALKVALVDSIEVESIYRQRMLEKINSLPPLLRHRAIRKAWDALPSDDDDLNDTDETLVETIELLIESGVSLDSRAEDGSTLLLRAACYGYDKSCASLIAHGADVNIYPTNDWGTPLQEAIISSHVNIANFLLEHGADINALPAENRGVTALQAASINGMFELAVRLLERGADVSAPGALRNGRTAIDGAAERGHFDMVQLLLNAYGEDADLEPVRRQAAGYAEKEGHFEISQWLREHSAG</sequence>
<keyword evidence="2 3" id="KW-0040">ANK repeat</keyword>
<dbReference type="PROSITE" id="PS50088">
    <property type="entry name" value="ANK_REPEAT"/>
    <property type="match status" value="9"/>
</dbReference>
<feature type="repeat" description="ANK" evidence="3">
    <location>
        <begin position="627"/>
        <end position="659"/>
    </location>
</feature>
<feature type="repeat" description="ANK" evidence="3">
    <location>
        <begin position="926"/>
        <end position="958"/>
    </location>
</feature>